<dbReference type="GO" id="GO:0016763">
    <property type="term" value="F:pentosyltransferase activity"/>
    <property type="evidence" value="ECO:0007669"/>
    <property type="project" value="TreeGrafter"/>
</dbReference>
<dbReference type="InterPro" id="IPR050297">
    <property type="entry name" value="LipidA_mod_glycosyltrf_83"/>
</dbReference>
<dbReference type="Pfam" id="PF13231">
    <property type="entry name" value="PMT_2"/>
    <property type="match status" value="1"/>
</dbReference>
<dbReference type="InParanoid" id="Q022F5"/>
<feature type="transmembrane region" description="Helical" evidence="8">
    <location>
        <begin position="245"/>
        <end position="268"/>
    </location>
</feature>
<dbReference type="STRING" id="234267.Acid_3168"/>
<keyword evidence="3" id="KW-0328">Glycosyltransferase</keyword>
<evidence type="ECO:0000256" key="1">
    <source>
        <dbReference type="ARBA" id="ARBA00004651"/>
    </source>
</evidence>
<keyword evidence="4 10" id="KW-0808">Transferase</keyword>
<evidence type="ECO:0000256" key="8">
    <source>
        <dbReference type="SAM" id="Phobius"/>
    </source>
</evidence>
<keyword evidence="7 8" id="KW-0472">Membrane</keyword>
<dbReference type="HOGENOM" id="CLU_551952_0_0_0"/>
<feature type="transmembrane region" description="Helical" evidence="8">
    <location>
        <begin position="305"/>
        <end position="325"/>
    </location>
</feature>
<sequence precursor="true">MSRIACIILAILFAATSLGWVMLDRSPPTWDDAWYLTNSLTVYDALAHGGIGGYLARLNNVFGFKAPLIAALPAPFYLVFGRRWHSAYLVNIAAMFVLFAALHRLARRWGTPRAAVFAIVIAGTMPLLYGLSRWYLVEYVMTALEAVAICALADSDFLLFGVLSGFGLLLKVSYPLFVLPVFLYVWSKSARRARNLLMTAIPCLALALPWYLGHLLPTLANALDAGFGAPAGVQGTGPIFALRTIGVYLSHVIATGTSYYFFLLALALTPWALRRSAWKTGGPVLAAWLLPFALFVFGGNKDVRYIAPVLPAAALAIALTLDAALPRNRTGDALAALLLAFPAIHMFAVSFGVPYRVADQGYTRTYNRISWPHDEMLKLIAANANLRYGEQAMVLVGVDRGSFNANNIELTAVALQLPFNIETTAHEDEFNVLKFRVTQAAFILFKEGGEPESPAFNPYAVELARMVAADSRFREIPCGKPLPDGGVARIYQRR</sequence>
<dbReference type="GO" id="GO:0005886">
    <property type="term" value="C:plasma membrane"/>
    <property type="evidence" value="ECO:0007669"/>
    <property type="project" value="UniProtKB-SubCell"/>
</dbReference>
<dbReference type="OrthoDB" id="437910at2"/>
<evidence type="ECO:0000256" key="7">
    <source>
        <dbReference type="ARBA" id="ARBA00023136"/>
    </source>
</evidence>
<evidence type="ECO:0000256" key="3">
    <source>
        <dbReference type="ARBA" id="ARBA00022676"/>
    </source>
</evidence>
<feature type="transmembrane region" description="Helical" evidence="8">
    <location>
        <begin position="157"/>
        <end position="184"/>
    </location>
</feature>
<keyword evidence="5 8" id="KW-0812">Transmembrane</keyword>
<name>Q022F5_SOLUE</name>
<dbReference type="InterPro" id="IPR038731">
    <property type="entry name" value="RgtA/B/C-like"/>
</dbReference>
<evidence type="ECO:0000256" key="4">
    <source>
        <dbReference type="ARBA" id="ARBA00022679"/>
    </source>
</evidence>
<dbReference type="KEGG" id="sus:Acid_3168"/>
<keyword evidence="2" id="KW-1003">Cell membrane</keyword>
<feature type="transmembrane region" description="Helical" evidence="8">
    <location>
        <begin position="62"/>
        <end position="80"/>
    </location>
</feature>
<evidence type="ECO:0000256" key="6">
    <source>
        <dbReference type="ARBA" id="ARBA00022989"/>
    </source>
</evidence>
<feature type="transmembrane region" description="Helical" evidence="8">
    <location>
        <begin position="280"/>
        <end position="299"/>
    </location>
</feature>
<protein>
    <submittedName>
        <fullName evidence="10">4-amino-4-deoxy-L-arabinose transferase and related glycosyltransferases of PMT family-like protein</fullName>
    </submittedName>
</protein>
<dbReference type="EMBL" id="CP000473">
    <property type="protein sequence ID" value="ABJ84145.1"/>
    <property type="molecule type" value="Genomic_DNA"/>
</dbReference>
<feature type="transmembrane region" description="Helical" evidence="8">
    <location>
        <begin position="35"/>
        <end position="55"/>
    </location>
</feature>
<dbReference type="GO" id="GO:0009103">
    <property type="term" value="P:lipopolysaccharide biosynthetic process"/>
    <property type="evidence" value="ECO:0007669"/>
    <property type="project" value="UniProtKB-ARBA"/>
</dbReference>
<accession>Q022F5</accession>
<feature type="transmembrane region" description="Helical" evidence="8">
    <location>
        <begin position="86"/>
        <end position="102"/>
    </location>
</feature>
<evidence type="ECO:0000313" key="10">
    <source>
        <dbReference type="EMBL" id="ABJ84145.1"/>
    </source>
</evidence>
<feature type="transmembrane region" description="Helical" evidence="8">
    <location>
        <begin position="334"/>
        <end position="355"/>
    </location>
</feature>
<feature type="domain" description="Glycosyltransferase RgtA/B/C/D-like" evidence="9">
    <location>
        <begin position="65"/>
        <end position="208"/>
    </location>
</feature>
<feature type="transmembrane region" description="Helical" evidence="8">
    <location>
        <begin position="114"/>
        <end position="137"/>
    </location>
</feature>
<dbReference type="PANTHER" id="PTHR33908">
    <property type="entry name" value="MANNOSYLTRANSFERASE YKCB-RELATED"/>
    <property type="match status" value="1"/>
</dbReference>
<comment type="subcellular location">
    <subcellularLocation>
        <location evidence="1">Cell membrane</location>
        <topology evidence="1">Multi-pass membrane protein</topology>
    </subcellularLocation>
</comment>
<feature type="transmembrane region" description="Helical" evidence="8">
    <location>
        <begin position="196"/>
        <end position="213"/>
    </location>
</feature>
<evidence type="ECO:0000256" key="2">
    <source>
        <dbReference type="ARBA" id="ARBA00022475"/>
    </source>
</evidence>
<evidence type="ECO:0000259" key="9">
    <source>
        <dbReference type="Pfam" id="PF13231"/>
    </source>
</evidence>
<dbReference type="eggNOG" id="COG1807">
    <property type="taxonomic scope" value="Bacteria"/>
</dbReference>
<keyword evidence="6 8" id="KW-1133">Transmembrane helix</keyword>
<proteinExistence type="predicted"/>
<organism evidence="10">
    <name type="scientific">Solibacter usitatus (strain Ellin6076)</name>
    <dbReference type="NCBI Taxonomy" id="234267"/>
    <lineage>
        <taxon>Bacteria</taxon>
        <taxon>Pseudomonadati</taxon>
        <taxon>Acidobacteriota</taxon>
        <taxon>Terriglobia</taxon>
        <taxon>Bryobacterales</taxon>
        <taxon>Solibacteraceae</taxon>
        <taxon>Candidatus Solibacter</taxon>
    </lineage>
</organism>
<dbReference type="AlphaFoldDB" id="Q022F5"/>
<reference evidence="10" key="1">
    <citation type="submission" date="2006-10" db="EMBL/GenBank/DDBJ databases">
        <title>Complete sequence of Solibacter usitatus Ellin6076.</title>
        <authorList>
            <consortium name="US DOE Joint Genome Institute"/>
            <person name="Copeland A."/>
            <person name="Lucas S."/>
            <person name="Lapidus A."/>
            <person name="Barry K."/>
            <person name="Detter J.C."/>
            <person name="Glavina del Rio T."/>
            <person name="Hammon N."/>
            <person name="Israni S."/>
            <person name="Dalin E."/>
            <person name="Tice H."/>
            <person name="Pitluck S."/>
            <person name="Thompson L.S."/>
            <person name="Brettin T."/>
            <person name="Bruce D."/>
            <person name="Han C."/>
            <person name="Tapia R."/>
            <person name="Gilna P."/>
            <person name="Schmutz J."/>
            <person name="Larimer F."/>
            <person name="Land M."/>
            <person name="Hauser L."/>
            <person name="Kyrpides N."/>
            <person name="Mikhailova N."/>
            <person name="Janssen P.H."/>
            <person name="Kuske C.R."/>
            <person name="Richardson P."/>
        </authorList>
    </citation>
    <scope>NUCLEOTIDE SEQUENCE</scope>
    <source>
        <strain evidence="10">Ellin6076</strain>
    </source>
</reference>
<gene>
    <name evidence="10" type="ordered locus">Acid_3168</name>
</gene>
<evidence type="ECO:0000256" key="5">
    <source>
        <dbReference type="ARBA" id="ARBA00022692"/>
    </source>
</evidence>
<dbReference type="PANTHER" id="PTHR33908:SF11">
    <property type="entry name" value="MEMBRANE PROTEIN"/>
    <property type="match status" value="1"/>
</dbReference>